<comment type="caution">
    <text evidence="2">The sequence shown here is derived from an EMBL/GenBank/DDBJ whole genome shotgun (WGS) entry which is preliminary data.</text>
</comment>
<reference evidence="2 3" key="1">
    <citation type="submission" date="2021-01" db="EMBL/GenBank/DDBJ databases">
        <title>Whole genome shotgun sequence of Asanoa iriomotensis NBRC 100142.</title>
        <authorList>
            <person name="Komaki H."/>
            <person name="Tamura T."/>
        </authorList>
    </citation>
    <scope>NUCLEOTIDE SEQUENCE [LARGE SCALE GENOMIC DNA]</scope>
    <source>
        <strain evidence="2 3">NBRC 100142</strain>
    </source>
</reference>
<evidence type="ECO:0000256" key="1">
    <source>
        <dbReference type="SAM" id="Phobius"/>
    </source>
</evidence>
<evidence type="ECO:0000313" key="2">
    <source>
        <dbReference type="EMBL" id="GIF59887.1"/>
    </source>
</evidence>
<dbReference type="EMBL" id="BONC01000056">
    <property type="protein sequence ID" value="GIF59887.1"/>
    <property type="molecule type" value="Genomic_DNA"/>
</dbReference>
<protein>
    <recommendedName>
        <fullName evidence="4">Transmembrane protein</fullName>
    </recommendedName>
</protein>
<accession>A0ABQ4CAS2</accession>
<evidence type="ECO:0008006" key="4">
    <source>
        <dbReference type="Google" id="ProtNLM"/>
    </source>
</evidence>
<keyword evidence="1" id="KW-0812">Transmembrane</keyword>
<gene>
    <name evidence="2" type="ORF">Air01nite_59820</name>
</gene>
<evidence type="ECO:0000313" key="3">
    <source>
        <dbReference type="Proteomes" id="UP000624325"/>
    </source>
</evidence>
<proteinExistence type="predicted"/>
<keyword evidence="3" id="KW-1185">Reference proteome</keyword>
<dbReference type="Proteomes" id="UP000624325">
    <property type="component" value="Unassembled WGS sequence"/>
</dbReference>
<keyword evidence="1" id="KW-0472">Membrane</keyword>
<organism evidence="2 3">
    <name type="scientific">Asanoa iriomotensis</name>
    <dbReference type="NCBI Taxonomy" id="234613"/>
    <lineage>
        <taxon>Bacteria</taxon>
        <taxon>Bacillati</taxon>
        <taxon>Actinomycetota</taxon>
        <taxon>Actinomycetes</taxon>
        <taxon>Micromonosporales</taxon>
        <taxon>Micromonosporaceae</taxon>
        <taxon>Asanoa</taxon>
    </lineage>
</organism>
<keyword evidence="1" id="KW-1133">Transmembrane helix</keyword>
<feature type="transmembrane region" description="Helical" evidence="1">
    <location>
        <begin position="73"/>
        <end position="92"/>
    </location>
</feature>
<name>A0ABQ4CAS2_9ACTN</name>
<sequence>MRDSYAFAMGNRFVGRARTTDLIRLDAPRPSGSSAARGRADMPDVATRKIALPDLTQAIFVDRSGRRGRRLRWIVYAVCALVLVLLALLWLSQVVEAG</sequence>